<feature type="compositionally biased region" description="Polar residues" evidence="2">
    <location>
        <begin position="498"/>
        <end position="513"/>
    </location>
</feature>
<dbReference type="SUPFAM" id="SSF53955">
    <property type="entry name" value="Lysozyme-like"/>
    <property type="match status" value="1"/>
</dbReference>
<dbReference type="InterPro" id="IPR023346">
    <property type="entry name" value="Lysozyme-like_dom_sf"/>
</dbReference>
<evidence type="ECO:0000256" key="1">
    <source>
        <dbReference type="SAM" id="Coils"/>
    </source>
</evidence>
<dbReference type="GeneID" id="98308714"/>
<keyword evidence="3" id="KW-0472">Membrane</keyword>
<dbReference type="Proteomes" id="UP000051166">
    <property type="component" value="Unassembled WGS sequence"/>
</dbReference>
<dbReference type="Gene3D" id="1.20.120.20">
    <property type="entry name" value="Apolipoprotein"/>
    <property type="match status" value="3"/>
</dbReference>
<feature type="transmembrane region" description="Helical" evidence="3">
    <location>
        <begin position="392"/>
        <end position="412"/>
    </location>
</feature>
<sequence length="1879" mass="205131">MELEEMEMLFKVNTQQMEEQFAKIQPMIDRFMGKTADSAKTGMSKTEQSMDVSKGITKVQEQLSKLNENFGSMFEKIRNTASTGATKVSQTTGNMFSGSRTKVKQDLDAMLSDINAKMDQARAAQAKARDLVNQKNSLGTAQQSGTEGVKFDGQIASAQAQMTRYQNQAKALAQAMQREFNAVPDSLKRIAQTMDQNEVKIETLRRQLTALQSSYKDVQESLSVMGDNSRLVRQSTSLEKSIMSVRDKMNRLINSNDDLNKSYAYVSDRGEKLKSIVGQLNTELGTSGSKANSSSGMFNRLGNSMREAASRMMNFGNNSSSSMEKSSSSARRCRSAIGEISQQLKFLPAQLIVFGLMYQGIMLLASGLGSALKANTQFSNSLNQIKVNLLTAFYPIYNYILPAINALMSALAKATSWIAQFSSALFGMNYSTARSGASGLYDQVKAMNDTSSASKSAAASVKKANEEIKKQNEAQSKAVRDANRQITAANKEGAAQVQAANEQIKASNKQAQESYEETKKKNQELAESLMGFDELNLLDKSYGNDSLTKPESQPYEKFNAQDKQQTPDSQPLESTDDADGSGDGVNFNVPLGNQFNSASDAAKDLKKILGELFDPMKEAWDAKGKEVVDAAKYAWNEVKRALEDVGKSFMHVWDNGTGEKTVANILQLLADMLNIVGDIAKAFSQAWEGGGGRGTKLIQTIFDSLNSVLKLLHDIATSFRAAFNDNNLGERIMANILEIVTNIFKTIGNLASQFDKAWNKGNVGTSIFKTLLGIVNDCLSVINDMTGATAKWAAKLNFTPLLNSIDTLLKAIRPVVKDVWDGLDWGYQNLLLPLAKYTITQLIPAFFNAFAAALKVVHSIIQAAKPAFQWVWDSFLQPIAKWTGGVIIDVLRKLADALNGVSSWVDKHQKAVEAMAKVLIAMFAFKVSMSGLNAGVGLLGQVADKAVVIGGKGNVLKNFFGKLTGISDLKEAVSNVKTLAQLSWSGIKSGAGYIVDLVVGIKNWSIWSKVAAAGQAALNLVMDANPIALVVLAIAALVAGFVALYKHNKAFRDFCNDVWKNITKWFGDSVEWIKKNWVGVGLLIVNPIDGAIKLLYDNNPKFKKWVDDLWSGMQKNLSNFKKGWDSYWDKLHEGADKTWDNTKKGWNDFWQGLTTDQTKNKNKKSFTQGWEQFWYDLGTNMNKWWKDVQGGWSDFWNQLNIEQGKNKNKKAFSQNWNSFWSGIGKDLQSTWNDAKQSTNSAWNYVASKVMEGANNARNGSAAAWDNIKSKTSSIWSDVWNNTSSTWSNVRDRISTLASNAKENTSNIWNALRQNTSDSWANVSSAAGNIWNDIRNKVSSAASNAKDNTLSAWDNLRNNTPGYFENIKSTIGNAFNSVVSSAGSLGGRVANGIRNGMSTIRSAIGDMANSIKNPIKNAIDKIKDGINWVLSKVGQSGFDFGWFNWATGTNSHPGGLAMVNDQTGPSYRESFELPNGKQGIFPDVRNLLLPLPQGTKVKTAAETAKQVAAMTPHYAGGIGDFNFDFSGLDHLMDGFDFSSLLSGIGDFTSGIVDEFDNILDDITHPRKMLDYMINKFVKISEPSELQQKLTKGAVNKTEDGLVGWASKILKQFGGSTKQNGAGAEGWRSAVKKGLRENGLPTTDSYVNAWIRQIQTESGGNERAVQGGYTDINTLTGDLAKGLLQTISATFNAYKFPGHDDIFKGYDNILAAINYAKHRYGSDMLGVIGHGHGYENGGMVSLDGMYHVAEGNKPEMILPLTNTPRALELIKQALAFMGQTFSGGLQMPAALTQQMDLGSLGVTSSSGSQNINGGGINELGSSIVNALLQGLQMTNISNSLASSQPINVNLTLQVGDEKFGSAAIKGINAVNQKNGKNMLKL</sequence>
<evidence type="ECO:0000313" key="4">
    <source>
        <dbReference type="EMBL" id="KRL97434.1"/>
    </source>
</evidence>
<keyword evidence="3" id="KW-0812">Transmembrane</keyword>
<dbReference type="PANTHER" id="PTHR47652:SF3">
    <property type="entry name" value="MITOCHONDRIAL IMPORT INNER MEMBRANE TRANSLOCASE SUBUNIT TIM44"/>
    <property type="match status" value="1"/>
</dbReference>
<dbReference type="PATRIC" id="fig|1423801.4.peg.1450"/>
<dbReference type="STRING" id="1423801.FD50_GL001415"/>
<feature type="coiled-coil region" evidence="1">
    <location>
        <begin position="104"/>
        <end position="221"/>
    </location>
</feature>
<comment type="caution">
    <text evidence="4">The sequence shown here is derived from an EMBL/GenBank/DDBJ whole genome shotgun (WGS) entry which is preliminary data.</text>
</comment>
<dbReference type="PANTHER" id="PTHR47652">
    <property type="entry name" value="MITOCHONDRIAL IMPORT INNER MEMBRANE TRANSLOCASE SUBUNIT TIM44"/>
    <property type="match status" value="1"/>
</dbReference>
<keyword evidence="1" id="KW-0175">Coiled coil</keyword>
<proteinExistence type="predicted"/>
<name>A0A0R1V141_9LACO</name>
<gene>
    <name evidence="4" type="ORF">FD50_GL001415</name>
</gene>
<evidence type="ECO:0000256" key="2">
    <source>
        <dbReference type="SAM" id="MobiDB-lite"/>
    </source>
</evidence>
<feature type="region of interest" description="Disordered" evidence="2">
    <location>
        <begin position="558"/>
        <end position="591"/>
    </location>
</feature>
<keyword evidence="3" id="KW-1133">Transmembrane helix</keyword>
<organism evidence="4 5">
    <name type="scientific">Liquorilactobacillus satsumensis DSM 16230 = JCM 12392</name>
    <dbReference type="NCBI Taxonomy" id="1423801"/>
    <lineage>
        <taxon>Bacteria</taxon>
        <taxon>Bacillati</taxon>
        <taxon>Bacillota</taxon>
        <taxon>Bacilli</taxon>
        <taxon>Lactobacillales</taxon>
        <taxon>Lactobacillaceae</taxon>
        <taxon>Liquorilactobacillus</taxon>
    </lineage>
</organism>
<dbReference type="EMBL" id="AZFQ01000052">
    <property type="protein sequence ID" value="KRL97434.1"/>
    <property type="molecule type" value="Genomic_DNA"/>
</dbReference>
<evidence type="ECO:0000256" key="3">
    <source>
        <dbReference type="SAM" id="Phobius"/>
    </source>
</evidence>
<dbReference type="SUPFAM" id="SSF58113">
    <property type="entry name" value="Apolipoprotein A-I"/>
    <property type="match status" value="1"/>
</dbReference>
<evidence type="ECO:0000313" key="5">
    <source>
        <dbReference type="Proteomes" id="UP000051166"/>
    </source>
</evidence>
<reference evidence="4 5" key="1">
    <citation type="journal article" date="2015" name="Genome Announc.">
        <title>Expanding the biotechnology potential of lactobacilli through comparative genomics of 213 strains and associated genera.</title>
        <authorList>
            <person name="Sun Z."/>
            <person name="Harris H.M."/>
            <person name="McCann A."/>
            <person name="Guo C."/>
            <person name="Argimon S."/>
            <person name="Zhang W."/>
            <person name="Yang X."/>
            <person name="Jeffery I.B."/>
            <person name="Cooney J.C."/>
            <person name="Kagawa T.F."/>
            <person name="Liu W."/>
            <person name="Song Y."/>
            <person name="Salvetti E."/>
            <person name="Wrobel A."/>
            <person name="Rasinkangas P."/>
            <person name="Parkhill J."/>
            <person name="Rea M.C."/>
            <person name="O'Sullivan O."/>
            <person name="Ritari J."/>
            <person name="Douillard F.P."/>
            <person name="Paul Ross R."/>
            <person name="Yang R."/>
            <person name="Briner A.E."/>
            <person name="Felis G.E."/>
            <person name="de Vos W.M."/>
            <person name="Barrangou R."/>
            <person name="Klaenhammer T.R."/>
            <person name="Caufield P.W."/>
            <person name="Cui Y."/>
            <person name="Zhang H."/>
            <person name="O'Toole P.W."/>
        </authorList>
    </citation>
    <scope>NUCLEOTIDE SEQUENCE [LARGE SCALE GENOMIC DNA]</scope>
    <source>
        <strain evidence="4 5">DSM 16230</strain>
    </source>
</reference>
<dbReference type="OrthoDB" id="2137849at2"/>
<feature type="region of interest" description="Disordered" evidence="2">
    <location>
        <begin position="490"/>
        <end position="521"/>
    </location>
</feature>
<feature type="compositionally biased region" description="Polar residues" evidence="2">
    <location>
        <begin position="561"/>
        <end position="573"/>
    </location>
</feature>
<accession>A0A0R1V141</accession>
<protein>
    <submittedName>
        <fullName evidence="4">Minor tail protein</fullName>
    </submittedName>
</protein>
<dbReference type="RefSeq" id="WP_056961225.1">
    <property type="nucleotide sequence ID" value="NZ_AZFQ01000052.1"/>
</dbReference>
<feature type="transmembrane region" description="Helical" evidence="3">
    <location>
        <begin position="351"/>
        <end position="372"/>
    </location>
</feature>
<dbReference type="CDD" id="cd13402">
    <property type="entry name" value="LT_TF-like"/>
    <property type="match status" value="1"/>
</dbReference>
<keyword evidence="5" id="KW-1185">Reference proteome</keyword>